<accession>A0A6N6NNU0</accession>
<dbReference type="AlphaFoldDB" id="A0A6N6NNU0"/>
<gene>
    <name evidence="1" type="ORF">F8C90_10655</name>
</gene>
<dbReference type="RefSeq" id="WP_158050486.1">
    <property type="nucleotide sequence ID" value="NZ_WAJR01000056.1"/>
</dbReference>
<sequence length="59" mass="7138">MLYQLMNKNTVVATYKEEKRIDDFRYTEVERIDPYLPYGFIDINDWIDGRAMIACRMLV</sequence>
<evidence type="ECO:0000313" key="1">
    <source>
        <dbReference type="EMBL" id="KAB1634560.1"/>
    </source>
</evidence>
<protein>
    <submittedName>
        <fullName evidence="1">Uncharacterized protein</fullName>
    </submittedName>
</protein>
<dbReference type="Proteomes" id="UP000468668">
    <property type="component" value="Unassembled WGS sequence"/>
</dbReference>
<evidence type="ECO:0000313" key="2">
    <source>
        <dbReference type="Proteomes" id="UP000468668"/>
    </source>
</evidence>
<keyword evidence="2" id="KW-1185">Reference proteome</keyword>
<dbReference type="GeneID" id="98658864"/>
<name>A0A6N6NNU0_9ACTN</name>
<proteinExistence type="predicted"/>
<organism evidence="1 2">
    <name type="scientific">Ellagibacter isourolithinifaciens</name>
    <dbReference type="NCBI Taxonomy" id="2137581"/>
    <lineage>
        <taxon>Bacteria</taxon>
        <taxon>Bacillati</taxon>
        <taxon>Actinomycetota</taxon>
        <taxon>Coriobacteriia</taxon>
        <taxon>Eggerthellales</taxon>
        <taxon>Eggerthellaceae</taxon>
        <taxon>Ellagibacter</taxon>
    </lineage>
</organism>
<reference evidence="1 2" key="1">
    <citation type="submission" date="2019-09" db="EMBL/GenBank/DDBJ databases">
        <title>Whole genome shotgun sequencing (WGS) of Ellagibacter isourolithinifaciens DSM 104140(T) and Adlercreutzia muris DSM 29508(T).</title>
        <authorList>
            <person name="Stoll D.A."/>
            <person name="Danylec N."/>
            <person name="Huch M."/>
        </authorList>
    </citation>
    <scope>NUCLEOTIDE SEQUENCE [LARGE SCALE GENOMIC DNA]</scope>
    <source>
        <strain evidence="1 2">DSM 104140</strain>
    </source>
</reference>
<comment type="caution">
    <text evidence="1">The sequence shown here is derived from an EMBL/GenBank/DDBJ whole genome shotgun (WGS) entry which is preliminary data.</text>
</comment>
<dbReference type="EMBL" id="WAJR01000056">
    <property type="protein sequence ID" value="KAB1634560.1"/>
    <property type="molecule type" value="Genomic_DNA"/>
</dbReference>